<dbReference type="EMBL" id="AODQ01000040">
    <property type="protein sequence ID" value="EMR02952.1"/>
    <property type="molecule type" value="Genomic_DNA"/>
</dbReference>
<reference evidence="2 3" key="1">
    <citation type="journal article" date="2013" name="Genome Announc.">
        <title>Draft Genome Sequence of Cesiribacter andamanensis Strain AMV16T, Isolated from a Soil Sample from a Mud Volcano in the Andaman Islands, India.</title>
        <authorList>
            <person name="Shivaji S."/>
            <person name="Ara S."/>
            <person name="Begum Z."/>
            <person name="Srinivas T.N."/>
            <person name="Singh A."/>
            <person name="Kumar Pinnaka A."/>
        </authorList>
    </citation>
    <scope>NUCLEOTIDE SEQUENCE [LARGE SCALE GENOMIC DNA]</scope>
    <source>
        <strain evidence="2 3">AMV16</strain>
    </source>
</reference>
<evidence type="ECO:0000313" key="3">
    <source>
        <dbReference type="Proteomes" id="UP000011910"/>
    </source>
</evidence>
<feature type="chain" id="PRO_5004081727" description="Secretion system C-terminal sorting domain-containing protein" evidence="1">
    <location>
        <begin position="20"/>
        <end position="260"/>
    </location>
</feature>
<dbReference type="Proteomes" id="UP000011910">
    <property type="component" value="Unassembled WGS sequence"/>
</dbReference>
<gene>
    <name evidence="2" type="ORF">ADICEAN_01925</name>
</gene>
<name>M7N6P2_9BACT</name>
<keyword evidence="3" id="KW-1185">Reference proteome</keyword>
<dbReference type="AlphaFoldDB" id="M7N6P2"/>
<feature type="signal peptide" evidence="1">
    <location>
        <begin position="1"/>
        <end position="19"/>
    </location>
</feature>
<keyword evidence="1" id="KW-0732">Signal</keyword>
<dbReference type="RefSeq" id="WP_009195321.1">
    <property type="nucleotide sequence ID" value="NZ_AODQ01000040.1"/>
</dbReference>
<evidence type="ECO:0000313" key="2">
    <source>
        <dbReference type="EMBL" id="EMR02952.1"/>
    </source>
</evidence>
<dbReference type="STRING" id="1279009.ADICEAN_01925"/>
<proteinExistence type="predicted"/>
<dbReference type="eggNOG" id="COG0526">
    <property type="taxonomic scope" value="Bacteria"/>
</dbReference>
<dbReference type="OrthoDB" id="1466693at2"/>
<protein>
    <recommendedName>
        <fullName evidence="4">Secretion system C-terminal sorting domain-containing protein</fullName>
    </recommendedName>
</protein>
<accession>M7N6P2</accession>
<evidence type="ECO:0008006" key="4">
    <source>
        <dbReference type="Google" id="ProtNLM"/>
    </source>
</evidence>
<evidence type="ECO:0000256" key="1">
    <source>
        <dbReference type="SAM" id="SignalP"/>
    </source>
</evidence>
<organism evidence="2 3">
    <name type="scientific">Cesiribacter andamanensis AMV16</name>
    <dbReference type="NCBI Taxonomy" id="1279009"/>
    <lineage>
        <taxon>Bacteria</taxon>
        <taxon>Pseudomonadati</taxon>
        <taxon>Bacteroidota</taxon>
        <taxon>Cytophagia</taxon>
        <taxon>Cytophagales</taxon>
        <taxon>Cesiribacteraceae</taxon>
        <taxon>Cesiribacter</taxon>
    </lineage>
</organism>
<comment type="caution">
    <text evidence="2">The sequence shown here is derived from an EMBL/GenBank/DDBJ whole genome shotgun (WGS) entry which is preliminary data.</text>
</comment>
<sequence>MLQRATIFLILILSQGAFALAQQQELVLTGVYNGRNLYVQNPLSGNLKDYCTREVWVNGELIFQNPRSSAYTINLSHLSTKAPVEIKIRYSEGCMPKVINPQVVRELASFKYLAVHADSAHVSWTTNNQQKGGKFFLEHWINEQWTPIATLSAEEGQARYQARVNHYSGLNRYRIKFLQDDGEMYYSNVIDHSAQIAPVTFSPTRVSDKIFLSRDTDYEITDTGGKPLLKGSGNEIFVGNLASGVYYLKINNRTEKFFKK</sequence>